<feature type="region of interest" description="Disordered" evidence="1">
    <location>
        <begin position="1"/>
        <end position="48"/>
    </location>
</feature>
<evidence type="ECO:0000256" key="1">
    <source>
        <dbReference type="SAM" id="MobiDB-lite"/>
    </source>
</evidence>
<evidence type="ECO:0000313" key="2">
    <source>
        <dbReference type="EMBL" id="AFR09021.1"/>
    </source>
</evidence>
<evidence type="ECO:0000313" key="3">
    <source>
        <dbReference type="Proteomes" id="UP000003779"/>
    </source>
</evidence>
<proteinExistence type="predicted"/>
<gene>
    <name evidence="2" type="ordered locus">B005_1445</name>
</gene>
<dbReference type="KEGG" id="nal:B005_1445"/>
<reference evidence="3" key="2">
    <citation type="submission" date="2012-08" db="EMBL/GenBank/DDBJ databases">
        <title>Whole-genome sequence of Nocardiopsis alba strain ATCC BAA-2165 associated with honeybees.</title>
        <authorList>
            <person name="Qiao J."/>
            <person name="Chen L."/>
            <person name="Li Y."/>
            <person name="Wang J."/>
            <person name="Zhang W."/>
            <person name="Chen S."/>
        </authorList>
    </citation>
    <scope>NUCLEOTIDE SEQUENCE [LARGE SCALE GENOMIC DNA]</scope>
    <source>
        <strain evidence="3">ATCC BAA-2165 / BE74</strain>
    </source>
</reference>
<name>J7L8M7_NOCAA</name>
<accession>J7L8M7</accession>
<dbReference type="AlphaFoldDB" id="J7L8M7"/>
<feature type="compositionally biased region" description="Basic and acidic residues" evidence="1">
    <location>
        <begin position="1"/>
        <end position="21"/>
    </location>
</feature>
<sequence>MNDRRVGERPGHPSRRRDERGPIMGAVRPEHPIRHVAGARGRTDDRGR</sequence>
<dbReference type="EMBL" id="CP003788">
    <property type="protein sequence ID" value="AFR09021.1"/>
    <property type="molecule type" value="Genomic_DNA"/>
</dbReference>
<protein>
    <submittedName>
        <fullName evidence="2">Uncharacterized protein</fullName>
    </submittedName>
</protein>
<dbReference type="Proteomes" id="UP000003779">
    <property type="component" value="Chromosome"/>
</dbReference>
<organism evidence="2 3">
    <name type="scientific">Nocardiopsis alba (strain ATCC BAA-2165 / BE74)</name>
    <dbReference type="NCBI Taxonomy" id="1205910"/>
    <lineage>
        <taxon>Bacteria</taxon>
        <taxon>Bacillati</taxon>
        <taxon>Actinomycetota</taxon>
        <taxon>Actinomycetes</taxon>
        <taxon>Streptosporangiales</taxon>
        <taxon>Nocardiopsidaceae</taxon>
        <taxon>Nocardiopsis</taxon>
    </lineage>
</organism>
<reference evidence="2 3" key="1">
    <citation type="journal article" date="2012" name="J. Bacteriol.">
        <title>Whole-Genome Sequence of Nocardiopsis alba Strain ATCC BAA-2165, Associated with Honeybees.</title>
        <authorList>
            <person name="Qiao J."/>
            <person name="Chen L."/>
            <person name="Li Y."/>
            <person name="Wang J."/>
            <person name="Zhang W."/>
            <person name="Chen S."/>
        </authorList>
    </citation>
    <scope>NUCLEOTIDE SEQUENCE [LARGE SCALE GENOMIC DNA]</scope>
    <source>
        <strain evidence="3">ATCC BAA-2165 / BE74</strain>
    </source>
</reference>
<dbReference type="HOGENOM" id="CLU_3155425_0_0_11"/>